<name>A0A4R2TSP4_9FIRM</name>
<protein>
    <submittedName>
        <fullName evidence="1">Uncharacterized protein</fullName>
    </submittedName>
</protein>
<organism evidence="1 2">
    <name type="scientific">Serpentinicella alkaliphila</name>
    <dbReference type="NCBI Taxonomy" id="1734049"/>
    <lineage>
        <taxon>Bacteria</taxon>
        <taxon>Bacillati</taxon>
        <taxon>Bacillota</taxon>
        <taxon>Clostridia</taxon>
        <taxon>Peptostreptococcales</taxon>
        <taxon>Natronincolaceae</taxon>
        <taxon>Serpentinicella</taxon>
    </lineage>
</organism>
<gene>
    <name evidence="1" type="ORF">EDD79_102927</name>
</gene>
<keyword evidence="2" id="KW-1185">Reference proteome</keyword>
<proteinExistence type="predicted"/>
<dbReference type="Proteomes" id="UP000295504">
    <property type="component" value="Unassembled WGS sequence"/>
</dbReference>
<dbReference type="EMBL" id="SLYC01000029">
    <property type="protein sequence ID" value="TCQ00579.1"/>
    <property type="molecule type" value="Genomic_DNA"/>
</dbReference>
<accession>A0A4R2TSP4</accession>
<sequence length="82" mass="8585">MRVPVGSPLPPSHCPKPCPQLPGTVLRIFIPAGAVINLLNLIELTSPSGICLIIRLPFLCGSFKVADIVNSVQKAGGTVEVL</sequence>
<reference evidence="1 2" key="1">
    <citation type="submission" date="2019-03" db="EMBL/GenBank/DDBJ databases">
        <title>Genomic Encyclopedia of Type Strains, Phase IV (KMG-IV): sequencing the most valuable type-strain genomes for metagenomic binning, comparative biology and taxonomic classification.</title>
        <authorList>
            <person name="Goeker M."/>
        </authorList>
    </citation>
    <scope>NUCLEOTIDE SEQUENCE [LARGE SCALE GENOMIC DNA]</scope>
    <source>
        <strain evidence="1 2">DSM 100013</strain>
    </source>
</reference>
<dbReference type="RefSeq" id="WP_132849007.1">
    <property type="nucleotide sequence ID" value="NZ_CP058648.1"/>
</dbReference>
<dbReference type="OrthoDB" id="1798618at2"/>
<evidence type="ECO:0000313" key="2">
    <source>
        <dbReference type="Proteomes" id="UP000295504"/>
    </source>
</evidence>
<dbReference type="AlphaFoldDB" id="A0A4R2TSP4"/>
<evidence type="ECO:0000313" key="1">
    <source>
        <dbReference type="EMBL" id="TCQ00579.1"/>
    </source>
</evidence>
<comment type="caution">
    <text evidence="1">The sequence shown here is derived from an EMBL/GenBank/DDBJ whole genome shotgun (WGS) entry which is preliminary data.</text>
</comment>